<accession>A0ABW9BHA2</accession>
<protein>
    <submittedName>
        <fullName evidence="3">Flavin reductase family protein</fullName>
    </submittedName>
</protein>
<evidence type="ECO:0000313" key="3">
    <source>
        <dbReference type="EMBL" id="MFM0239777.1"/>
    </source>
</evidence>
<dbReference type="PANTHER" id="PTHR30466">
    <property type="entry name" value="FLAVIN REDUCTASE"/>
    <property type="match status" value="1"/>
</dbReference>
<dbReference type="InterPro" id="IPR012349">
    <property type="entry name" value="Split_barrel_FMN-bd"/>
</dbReference>
<gene>
    <name evidence="3" type="ORF">PQR03_16735</name>
</gene>
<keyword evidence="4" id="KW-1185">Reference proteome</keyword>
<keyword evidence="1" id="KW-0560">Oxidoreductase</keyword>
<evidence type="ECO:0000259" key="2">
    <source>
        <dbReference type="SMART" id="SM00903"/>
    </source>
</evidence>
<dbReference type="Gene3D" id="2.30.110.10">
    <property type="entry name" value="Electron Transport, Fmn-binding Protein, Chain A"/>
    <property type="match status" value="1"/>
</dbReference>
<name>A0ABW9BHA2_9BURK</name>
<evidence type="ECO:0000313" key="4">
    <source>
        <dbReference type="Proteomes" id="UP001629274"/>
    </source>
</evidence>
<dbReference type="SUPFAM" id="SSF50475">
    <property type="entry name" value="FMN-binding split barrel"/>
    <property type="match status" value="1"/>
</dbReference>
<proteinExistence type="predicted"/>
<evidence type="ECO:0000256" key="1">
    <source>
        <dbReference type="ARBA" id="ARBA00023002"/>
    </source>
</evidence>
<comment type="caution">
    <text evidence="3">The sequence shown here is derived from an EMBL/GenBank/DDBJ whole genome shotgun (WGS) entry which is preliminary data.</text>
</comment>
<dbReference type="RefSeq" id="WP_408263456.1">
    <property type="nucleotide sequence ID" value="NZ_JAQQCK010000012.1"/>
</dbReference>
<dbReference type="EMBL" id="JAQQDR010000005">
    <property type="protein sequence ID" value="MFM0239777.1"/>
    <property type="molecule type" value="Genomic_DNA"/>
</dbReference>
<dbReference type="InterPro" id="IPR050268">
    <property type="entry name" value="NADH-dep_flavin_reductase"/>
</dbReference>
<sequence>MSTMNGVLNHPTPCNAVQAAEPAMRELFKGAFRRHAAGVAIITAEGEHGPVALTATSVISVSADPPVFAFSLSADSSSATHIKAAKSLVVHLLQAEQLDIARLCATSGADRFSDTSKWKQLPSGEPVLIDAPVWIRGTIIDQMDIHGSTLVAVHASEISATRANQSGDEASPLIYHDRAWHALSDTSRLQT</sequence>
<organism evidence="3 4">
    <name type="scientific">Paraburkholderia phytofirmans</name>
    <dbReference type="NCBI Taxonomy" id="261302"/>
    <lineage>
        <taxon>Bacteria</taxon>
        <taxon>Pseudomonadati</taxon>
        <taxon>Pseudomonadota</taxon>
        <taxon>Betaproteobacteria</taxon>
        <taxon>Burkholderiales</taxon>
        <taxon>Burkholderiaceae</taxon>
        <taxon>Paraburkholderia</taxon>
    </lineage>
</organism>
<feature type="domain" description="Flavin reductase like" evidence="2">
    <location>
        <begin position="32"/>
        <end position="182"/>
    </location>
</feature>
<reference evidence="3 4" key="1">
    <citation type="journal article" date="2024" name="Chem. Sci.">
        <title>Discovery of megapolipeptins by genome mining of a Burkholderiales bacteria collection.</title>
        <authorList>
            <person name="Paulo B.S."/>
            <person name="Recchia M.J.J."/>
            <person name="Lee S."/>
            <person name="Fergusson C.H."/>
            <person name="Romanowski S.B."/>
            <person name="Hernandez A."/>
            <person name="Krull N."/>
            <person name="Liu D.Y."/>
            <person name="Cavanagh H."/>
            <person name="Bos A."/>
            <person name="Gray C.A."/>
            <person name="Murphy B.T."/>
            <person name="Linington R.G."/>
            <person name="Eustaquio A.S."/>
        </authorList>
    </citation>
    <scope>NUCLEOTIDE SEQUENCE [LARGE SCALE GENOMIC DNA]</scope>
    <source>
        <strain evidence="3 4">RL17-351-BIE-A</strain>
    </source>
</reference>
<dbReference type="PANTHER" id="PTHR30466:SF1">
    <property type="entry name" value="FMN REDUCTASE (NADH) RUTF"/>
    <property type="match status" value="1"/>
</dbReference>
<dbReference type="InterPro" id="IPR002563">
    <property type="entry name" value="Flavin_Rdtase-like_dom"/>
</dbReference>
<dbReference type="Proteomes" id="UP001629274">
    <property type="component" value="Unassembled WGS sequence"/>
</dbReference>
<dbReference type="SMART" id="SM00903">
    <property type="entry name" value="Flavin_Reduct"/>
    <property type="match status" value="1"/>
</dbReference>
<dbReference type="Pfam" id="PF01613">
    <property type="entry name" value="Flavin_Reduct"/>
    <property type="match status" value="1"/>
</dbReference>